<dbReference type="AlphaFoldDB" id="A0AA88E845"/>
<name>A0AA88E845_FICCA</name>
<sequence length="124" mass="13832">MPSQGNELSPMSSDFDDCFHSLTTLPRNPLEYINNLIGQLHDAEKVVTQGHSIIHDYEGCQYFDYRGKHARAVHQLKGKVHKWVGHYLDAKMALAQTQFVISPHVGPSAVEVVHASTNIHPTSS</sequence>
<comment type="caution">
    <text evidence="1">The sequence shown here is derived from an EMBL/GenBank/DDBJ whole genome shotgun (WGS) entry which is preliminary data.</text>
</comment>
<keyword evidence="2" id="KW-1185">Reference proteome</keyword>
<dbReference type="Proteomes" id="UP001187192">
    <property type="component" value="Unassembled WGS sequence"/>
</dbReference>
<dbReference type="Gramene" id="FCD_00023872-RA">
    <property type="protein sequence ID" value="FCD_00023872-RA:cds"/>
    <property type="gene ID" value="FCD_00023872"/>
</dbReference>
<evidence type="ECO:0000313" key="1">
    <source>
        <dbReference type="EMBL" id="GMN69864.1"/>
    </source>
</evidence>
<organism evidence="1 2">
    <name type="scientific">Ficus carica</name>
    <name type="common">Common fig</name>
    <dbReference type="NCBI Taxonomy" id="3494"/>
    <lineage>
        <taxon>Eukaryota</taxon>
        <taxon>Viridiplantae</taxon>
        <taxon>Streptophyta</taxon>
        <taxon>Embryophyta</taxon>
        <taxon>Tracheophyta</taxon>
        <taxon>Spermatophyta</taxon>
        <taxon>Magnoliopsida</taxon>
        <taxon>eudicotyledons</taxon>
        <taxon>Gunneridae</taxon>
        <taxon>Pentapetalae</taxon>
        <taxon>rosids</taxon>
        <taxon>fabids</taxon>
        <taxon>Rosales</taxon>
        <taxon>Moraceae</taxon>
        <taxon>Ficeae</taxon>
        <taxon>Ficus</taxon>
    </lineage>
</organism>
<evidence type="ECO:0000313" key="2">
    <source>
        <dbReference type="Proteomes" id="UP001187192"/>
    </source>
</evidence>
<dbReference type="EMBL" id="BTGU01000956">
    <property type="protein sequence ID" value="GMN69864.1"/>
    <property type="molecule type" value="Genomic_DNA"/>
</dbReference>
<proteinExistence type="predicted"/>
<accession>A0AA88E845</accession>
<gene>
    <name evidence="1" type="ORF">TIFTF001_038910</name>
</gene>
<protein>
    <submittedName>
        <fullName evidence="1">Uncharacterized protein</fullName>
    </submittedName>
</protein>
<reference evidence="1" key="1">
    <citation type="submission" date="2023-07" db="EMBL/GenBank/DDBJ databases">
        <title>draft genome sequence of fig (Ficus carica).</title>
        <authorList>
            <person name="Takahashi T."/>
            <person name="Nishimura K."/>
        </authorList>
    </citation>
    <scope>NUCLEOTIDE SEQUENCE</scope>
</reference>